<name>A0A9Q4RIA3_KLEPN</name>
<comment type="similarity">
    <text evidence="7">Belongs to the exonuclease superfamily. TREX family.</text>
</comment>
<reference evidence="9 10" key="1">
    <citation type="submission" date="2019-11" db="EMBL/GenBank/DDBJ databases">
        <title>Emergence of a novel subclone of carbapenem-resistant Klebsiella pneumoniae ST11 with enhanced virulence and transmissibility: a molecular epidemiological, clinical, genomic study.</title>
        <authorList>
            <person name="Zhou K."/>
        </authorList>
    </citation>
    <scope>NUCLEOTIDE SEQUENCE [LARGE SCALE GENOMIC DNA]</scope>
    <source>
        <strain evidence="9 10">KP_38044</strain>
    </source>
</reference>
<evidence type="ECO:0000313" key="10">
    <source>
        <dbReference type="Proteomes" id="UP000485085"/>
    </source>
</evidence>
<dbReference type="InterPro" id="IPR036397">
    <property type="entry name" value="RNaseH_sf"/>
</dbReference>
<sequence>MTTIVAGLDIESTGLDFRANHKIIEIAITRYELETQKHIDSLAMRFNPRRSIDPKAQAVHGICLEDLAAEPLLADHASSVASFLSSSDIWIAHNGEAFDIPFIRHELKSYGFSLPDVPLIDTVFSLWATEDGKRPRLEELAFSLGFVYDKAKAHSALYDTDLMMHCFFKAREKYGFYKLPFESA</sequence>
<dbReference type="InterPro" id="IPR040393">
    <property type="entry name" value="TREX1/2"/>
</dbReference>
<evidence type="ECO:0000256" key="7">
    <source>
        <dbReference type="ARBA" id="ARBA00025769"/>
    </source>
</evidence>
<dbReference type="Proteomes" id="UP000485085">
    <property type="component" value="Unassembled WGS sequence"/>
</dbReference>
<evidence type="ECO:0000256" key="4">
    <source>
        <dbReference type="ARBA" id="ARBA00022801"/>
    </source>
</evidence>
<evidence type="ECO:0000256" key="2">
    <source>
        <dbReference type="ARBA" id="ARBA00022722"/>
    </source>
</evidence>
<dbReference type="PANTHER" id="PTHR13058:SF19">
    <property type="entry name" value="LD40940P"/>
    <property type="match status" value="1"/>
</dbReference>
<evidence type="ECO:0000259" key="8">
    <source>
        <dbReference type="SMART" id="SM00479"/>
    </source>
</evidence>
<protein>
    <submittedName>
        <fullName evidence="9">3'-5' exonuclease</fullName>
    </submittedName>
</protein>
<feature type="domain" description="Exonuclease" evidence="8">
    <location>
        <begin position="3"/>
        <end position="176"/>
    </location>
</feature>
<proteinExistence type="inferred from homology"/>
<organism evidence="9 10">
    <name type="scientific">Klebsiella pneumoniae</name>
    <dbReference type="NCBI Taxonomy" id="573"/>
    <lineage>
        <taxon>Bacteria</taxon>
        <taxon>Pseudomonadati</taxon>
        <taxon>Pseudomonadota</taxon>
        <taxon>Gammaproteobacteria</taxon>
        <taxon>Enterobacterales</taxon>
        <taxon>Enterobacteriaceae</taxon>
        <taxon>Klebsiella/Raoultella group</taxon>
        <taxon>Klebsiella</taxon>
        <taxon>Klebsiella pneumoniae complex</taxon>
    </lineage>
</organism>
<evidence type="ECO:0000256" key="3">
    <source>
        <dbReference type="ARBA" id="ARBA00022723"/>
    </source>
</evidence>
<dbReference type="Gene3D" id="3.30.420.10">
    <property type="entry name" value="Ribonuclease H-like superfamily/Ribonuclease H"/>
    <property type="match status" value="1"/>
</dbReference>
<gene>
    <name evidence="9" type="ORF">GNF00_01280</name>
</gene>
<dbReference type="GO" id="GO:0008296">
    <property type="term" value="F:3'-5'-DNA exonuclease activity"/>
    <property type="evidence" value="ECO:0007669"/>
    <property type="project" value="TreeGrafter"/>
</dbReference>
<accession>A0A9Q4RIA3</accession>
<dbReference type="InterPro" id="IPR013520">
    <property type="entry name" value="Ribonucl_H"/>
</dbReference>
<evidence type="ECO:0000313" key="9">
    <source>
        <dbReference type="EMBL" id="MUA38481.1"/>
    </source>
</evidence>
<evidence type="ECO:0000256" key="1">
    <source>
        <dbReference type="ARBA" id="ARBA00001946"/>
    </source>
</evidence>
<evidence type="ECO:0000256" key="5">
    <source>
        <dbReference type="ARBA" id="ARBA00022839"/>
    </source>
</evidence>
<dbReference type="CDD" id="cd06127">
    <property type="entry name" value="DEDDh"/>
    <property type="match status" value="1"/>
</dbReference>
<dbReference type="SMART" id="SM00479">
    <property type="entry name" value="EXOIII"/>
    <property type="match status" value="1"/>
</dbReference>
<dbReference type="EMBL" id="WNPO01000003">
    <property type="protein sequence ID" value="MUA38481.1"/>
    <property type="molecule type" value="Genomic_DNA"/>
</dbReference>
<dbReference type="AlphaFoldDB" id="A0A9Q4RIA3"/>
<comment type="caution">
    <text evidence="9">The sequence shown here is derived from an EMBL/GenBank/DDBJ whole genome shotgun (WGS) entry which is preliminary data.</text>
</comment>
<keyword evidence="2" id="KW-0540">Nuclease</keyword>
<evidence type="ECO:0000256" key="6">
    <source>
        <dbReference type="ARBA" id="ARBA00022842"/>
    </source>
</evidence>
<keyword evidence="3" id="KW-0479">Metal-binding</keyword>
<dbReference type="GO" id="GO:0003676">
    <property type="term" value="F:nucleic acid binding"/>
    <property type="evidence" value="ECO:0007669"/>
    <property type="project" value="InterPro"/>
</dbReference>
<keyword evidence="4" id="KW-0378">Hydrolase</keyword>
<keyword evidence="5 9" id="KW-0269">Exonuclease</keyword>
<dbReference type="GO" id="GO:0005737">
    <property type="term" value="C:cytoplasm"/>
    <property type="evidence" value="ECO:0007669"/>
    <property type="project" value="TreeGrafter"/>
</dbReference>
<keyword evidence="6" id="KW-0460">Magnesium</keyword>
<dbReference type="SUPFAM" id="SSF53098">
    <property type="entry name" value="Ribonuclease H-like"/>
    <property type="match status" value="1"/>
</dbReference>
<dbReference type="InterPro" id="IPR012337">
    <property type="entry name" value="RNaseH-like_sf"/>
</dbReference>
<comment type="cofactor">
    <cofactor evidence="1">
        <name>Mg(2+)</name>
        <dbReference type="ChEBI" id="CHEBI:18420"/>
    </cofactor>
</comment>
<dbReference type="GO" id="GO:0046872">
    <property type="term" value="F:metal ion binding"/>
    <property type="evidence" value="ECO:0007669"/>
    <property type="project" value="UniProtKB-KW"/>
</dbReference>
<dbReference type="GO" id="GO:0006308">
    <property type="term" value="P:DNA catabolic process"/>
    <property type="evidence" value="ECO:0007669"/>
    <property type="project" value="TreeGrafter"/>
</dbReference>
<dbReference type="PANTHER" id="PTHR13058">
    <property type="entry name" value="THREE PRIME REPAIR EXONUCLEASE 1, 2"/>
    <property type="match status" value="1"/>
</dbReference>
<dbReference type="RefSeq" id="WP_094818845.1">
    <property type="nucleotide sequence ID" value="NZ_CP056303.1"/>
</dbReference>
<dbReference type="Pfam" id="PF00929">
    <property type="entry name" value="RNase_T"/>
    <property type="match status" value="1"/>
</dbReference>